<dbReference type="SUPFAM" id="SSF51445">
    <property type="entry name" value="(Trans)glycosidases"/>
    <property type="match status" value="1"/>
</dbReference>
<reference evidence="9 10" key="1">
    <citation type="submission" date="2018-03" db="EMBL/GenBank/DDBJ databases">
        <title>Genomic Encyclopedia of Type Strains, Phase III (KMG-III): the genomes of soil and plant-associated and newly described type strains.</title>
        <authorList>
            <person name="Whitman W."/>
        </authorList>
    </citation>
    <scope>NUCLEOTIDE SEQUENCE [LARGE SCALE GENOMIC DNA]</scope>
    <source>
        <strain evidence="9 10">CGMCC 1.9313</strain>
    </source>
</reference>
<organism evidence="9 10">
    <name type="scientific">Arcticibacter pallidicorallinus</name>
    <dbReference type="NCBI Taxonomy" id="1259464"/>
    <lineage>
        <taxon>Bacteria</taxon>
        <taxon>Pseudomonadati</taxon>
        <taxon>Bacteroidota</taxon>
        <taxon>Sphingobacteriia</taxon>
        <taxon>Sphingobacteriales</taxon>
        <taxon>Sphingobacteriaceae</taxon>
        <taxon>Arcticibacter</taxon>
    </lineage>
</organism>
<feature type="domain" description="Glycosyl hydrolases family 2 sugar binding" evidence="7">
    <location>
        <begin position="26"/>
        <end position="171"/>
    </location>
</feature>
<gene>
    <name evidence="9" type="ORF">B0I27_10358</name>
</gene>
<keyword evidence="10" id="KW-1185">Reference proteome</keyword>
<dbReference type="InterPro" id="IPR017853">
    <property type="entry name" value="GH"/>
</dbReference>
<dbReference type="Gene3D" id="2.60.120.260">
    <property type="entry name" value="Galactose-binding domain-like"/>
    <property type="match status" value="1"/>
</dbReference>
<dbReference type="InterPro" id="IPR006104">
    <property type="entry name" value="Glyco_hydro_2_N"/>
</dbReference>
<dbReference type="AlphaFoldDB" id="A0A2T0U6P5"/>
<keyword evidence="2" id="KW-0378">Hydrolase</keyword>
<protein>
    <submittedName>
        <fullName evidence="9">Beta-galactosidase</fullName>
    </submittedName>
</protein>
<evidence type="ECO:0000256" key="4">
    <source>
        <dbReference type="SAM" id="SignalP"/>
    </source>
</evidence>
<feature type="domain" description="Glycoside hydrolase family 2 catalytic" evidence="6">
    <location>
        <begin position="305"/>
        <end position="602"/>
    </location>
</feature>
<evidence type="ECO:0000313" key="9">
    <source>
        <dbReference type="EMBL" id="PRY53593.1"/>
    </source>
</evidence>
<feature type="chain" id="PRO_5015728994" evidence="4">
    <location>
        <begin position="22"/>
        <end position="892"/>
    </location>
</feature>
<feature type="signal peptide" evidence="4">
    <location>
        <begin position="1"/>
        <end position="21"/>
    </location>
</feature>
<keyword evidence="4" id="KW-0732">Signal</keyword>
<sequence length="892" mass="101487">MRVNLIYYLLINFFLASGLQAQERTSKSINSNWLFQKGDTTKAEAAWSRVSLPHTWNSLDVADDEPGYYRGDAWYKKTLHLPADWKEKEVYVYFEGAAQVAEVFINGRPVGKHTGSYTFFSFPISQYLKFSNSGNTENQILVKVNNSHNEGIPPLSGDYTFFGGVYRDVYLRAFDKVHFEADNHASSGIFITTPQVSDHTAELNIKGAFVNKSTATKNVWISHQIFDAEGKLFKELKGSFKAGAGQKISFRQGLKAIKGHRLWSIENPYLYRVVSTITEAGKTDILDQTSNPLGFRYFKFDPAKGFFLNGKHVKLVGASRHQDFKGMGNALPDAMHVRDVELLKNMGGNFLRIAHYPQDPAVLEACDRLGILAAVETPSGNHITETQDYATNALNIQREMIRQNFNHPSLIIWAYMNEVLLRPPYEKGSEQQEAYFKKVTRLAQQLEDLTRKEDPYRYTMIPNHGAFDLYHKVQLTTIPMLVGWNLYLGWYSRTLDGFGDFLDKHHRELPNKPLLVTEYGADADSRLHSFTPVRFDKTVEYANIYHQSYLRQMMDRPFVAAAMIWNLAEFSSEQRGESTPHVNAKGILTHDRKPKDGYRFYQANLLTSPYIQIGSKEWTTRTGFIESENNLFCNQPVLVFSNQKDVTLEINGKPVATLPTEQGIARFIVPFTNGLNRLTATTNNGEITDQADINFKLLSHNLKSKEFPFNELNVSLGDKRFFFDESTAQVWIPEQEYTPGSWGYKGGKIFSMNNTTRHSYGSDKNILGTDLDPVYATQRTGIEQFKLDVPNGDYEVTLHFAELISAVRKEALAYNLGNDKDSADDFVERIFDVFINGKKILSDFSNTEELRPEYAVSSKFNVIINNNEGITIDFNAIKSEAILNGIQIRKKM</sequence>
<evidence type="ECO:0000313" key="10">
    <source>
        <dbReference type="Proteomes" id="UP000238034"/>
    </source>
</evidence>
<dbReference type="PANTHER" id="PTHR42732">
    <property type="entry name" value="BETA-GALACTOSIDASE"/>
    <property type="match status" value="1"/>
</dbReference>
<dbReference type="Pfam" id="PF11721">
    <property type="entry name" value="Malectin"/>
    <property type="match status" value="1"/>
</dbReference>
<dbReference type="OrthoDB" id="9801077at2"/>
<dbReference type="InterPro" id="IPR036156">
    <property type="entry name" value="Beta-gal/glucu_dom_sf"/>
</dbReference>
<evidence type="ECO:0000259" key="5">
    <source>
        <dbReference type="Pfam" id="PF00703"/>
    </source>
</evidence>
<dbReference type="InterPro" id="IPR013783">
    <property type="entry name" value="Ig-like_fold"/>
</dbReference>
<dbReference type="InterPro" id="IPR006103">
    <property type="entry name" value="Glyco_hydro_2_cat"/>
</dbReference>
<dbReference type="SUPFAM" id="SSF49785">
    <property type="entry name" value="Galactose-binding domain-like"/>
    <property type="match status" value="1"/>
</dbReference>
<dbReference type="PANTHER" id="PTHR42732:SF1">
    <property type="entry name" value="BETA-MANNOSIDASE"/>
    <property type="match status" value="1"/>
</dbReference>
<dbReference type="InterPro" id="IPR021720">
    <property type="entry name" value="Malectin_dom"/>
</dbReference>
<evidence type="ECO:0000256" key="1">
    <source>
        <dbReference type="ARBA" id="ARBA00007401"/>
    </source>
</evidence>
<comment type="caution">
    <text evidence="9">The sequence shown here is derived from an EMBL/GenBank/DDBJ whole genome shotgun (WGS) entry which is preliminary data.</text>
</comment>
<dbReference type="GO" id="GO:0005975">
    <property type="term" value="P:carbohydrate metabolic process"/>
    <property type="evidence" value="ECO:0007669"/>
    <property type="project" value="InterPro"/>
</dbReference>
<dbReference type="RefSeq" id="WP_106292202.1">
    <property type="nucleotide sequence ID" value="NZ_PVTH01000003.1"/>
</dbReference>
<evidence type="ECO:0000256" key="3">
    <source>
        <dbReference type="ARBA" id="ARBA00023295"/>
    </source>
</evidence>
<proteinExistence type="inferred from homology"/>
<dbReference type="GO" id="GO:0004553">
    <property type="term" value="F:hydrolase activity, hydrolyzing O-glycosyl compounds"/>
    <property type="evidence" value="ECO:0007669"/>
    <property type="project" value="InterPro"/>
</dbReference>
<dbReference type="Gene3D" id="2.60.120.430">
    <property type="entry name" value="Galactose-binding lectin"/>
    <property type="match status" value="1"/>
</dbReference>
<dbReference type="Gene3D" id="3.20.20.80">
    <property type="entry name" value="Glycosidases"/>
    <property type="match status" value="1"/>
</dbReference>
<dbReference type="Proteomes" id="UP000238034">
    <property type="component" value="Unassembled WGS sequence"/>
</dbReference>
<feature type="domain" description="Glycoside hydrolase family 2 immunoglobulin-like beta-sandwich" evidence="5">
    <location>
        <begin position="190"/>
        <end position="296"/>
    </location>
</feature>
<dbReference type="Gene3D" id="2.60.40.10">
    <property type="entry name" value="Immunoglobulins"/>
    <property type="match status" value="2"/>
</dbReference>
<dbReference type="InterPro" id="IPR008979">
    <property type="entry name" value="Galactose-bd-like_sf"/>
</dbReference>
<name>A0A2T0U6P5_9SPHI</name>
<dbReference type="InterPro" id="IPR006102">
    <property type="entry name" value="Ig-like_GH2"/>
</dbReference>
<dbReference type="PRINTS" id="PR00132">
    <property type="entry name" value="GLHYDRLASE2"/>
</dbReference>
<accession>A0A2T0U6P5</accession>
<dbReference type="Pfam" id="PF00703">
    <property type="entry name" value="Glyco_hydro_2"/>
    <property type="match status" value="1"/>
</dbReference>
<dbReference type="InterPro" id="IPR006101">
    <property type="entry name" value="Glyco_hydro_2"/>
</dbReference>
<keyword evidence="3" id="KW-0326">Glycosidase</keyword>
<comment type="similarity">
    <text evidence="1">Belongs to the glycosyl hydrolase 2 family.</text>
</comment>
<evidence type="ECO:0000259" key="8">
    <source>
        <dbReference type="Pfam" id="PF11721"/>
    </source>
</evidence>
<dbReference type="SUPFAM" id="SSF49303">
    <property type="entry name" value="beta-Galactosidase/glucuronidase domain"/>
    <property type="match status" value="1"/>
</dbReference>
<dbReference type="EMBL" id="PVTH01000003">
    <property type="protein sequence ID" value="PRY53593.1"/>
    <property type="molecule type" value="Genomic_DNA"/>
</dbReference>
<evidence type="ECO:0000259" key="6">
    <source>
        <dbReference type="Pfam" id="PF02836"/>
    </source>
</evidence>
<evidence type="ECO:0000259" key="7">
    <source>
        <dbReference type="Pfam" id="PF02837"/>
    </source>
</evidence>
<feature type="domain" description="Malectin" evidence="8">
    <location>
        <begin position="759"/>
        <end position="877"/>
    </location>
</feature>
<dbReference type="Pfam" id="PF02836">
    <property type="entry name" value="Glyco_hydro_2_C"/>
    <property type="match status" value="1"/>
</dbReference>
<dbReference type="InterPro" id="IPR051913">
    <property type="entry name" value="GH2_Domain-Containing"/>
</dbReference>
<evidence type="ECO:0000256" key="2">
    <source>
        <dbReference type="ARBA" id="ARBA00022801"/>
    </source>
</evidence>
<dbReference type="Pfam" id="PF02837">
    <property type="entry name" value="Glyco_hydro_2_N"/>
    <property type="match status" value="1"/>
</dbReference>